<keyword evidence="3" id="KW-0808">Transferase</keyword>
<dbReference type="EMBL" id="JAKGSG010000006">
    <property type="protein sequence ID" value="MCF4119690.1"/>
    <property type="molecule type" value="Genomic_DNA"/>
</dbReference>
<dbReference type="InterPro" id="IPR028098">
    <property type="entry name" value="Glyco_trans_4-like_N"/>
</dbReference>
<dbReference type="PANTHER" id="PTHR45947:SF3">
    <property type="entry name" value="SULFOQUINOVOSYL TRANSFERASE SQD2"/>
    <property type="match status" value="1"/>
</dbReference>
<dbReference type="GO" id="GO:0016758">
    <property type="term" value="F:hexosyltransferase activity"/>
    <property type="evidence" value="ECO:0007669"/>
    <property type="project" value="TreeGrafter"/>
</dbReference>
<dbReference type="RefSeq" id="WP_236087404.1">
    <property type="nucleotide sequence ID" value="NZ_JAKGSG010000006.1"/>
</dbReference>
<reference evidence="7" key="1">
    <citation type="submission" date="2022-01" db="EMBL/GenBank/DDBJ databases">
        <title>Antribacter sp. nov., isolated from Guizhou of China.</title>
        <authorList>
            <person name="Chengliang C."/>
            <person name="Ya Z."/>
        </authorList>
    </citation>
    <scope>NUCLEOTIDE SEQUENCE</scope>
    <source>
        <strain evidence="7">KLBMP 9083</strain>
    </source>
</reference>
<evidence type="ECO:0000313" key="7">
    <source>
        <dbReference type="EMBL" id="MCF4123452.1"/>
    </source>
</evidence>
<evidence type="ECO:0000313" key="8">
    <source>
        <dbReference type="Proteomes" id="UP001165405"/>
    </source>
</evidence>
<dbReference type="EMBL" id="JAKGSG010000061">
    <property type="protein sequence ID" value="MCF4123452.1"/>
    <property type="molecule type" value="Genomic_DNA"/>
</dbReference>
<feature type="domain" description="Glycosyltransferase subfamily 4-like N-terminal" evidence="5">
    <location>
        <begin position="16"/>
        <end position="184"/>
    </location>
</feature>
<protein>
    <recommendedName>
        <fullName evidence="1">D-inositol 3-phosphate glycosyltransferase</fullName>
    </recommendedName>
</protein>
<organism evidence="7 8">
    <name type="scientific">Antribacter soli</name>
    <dbReference type="NCBI Taxonomy" id="2910976"/>
    <lineage>
        <taxon>Bacteria</taxon>
        <taxon>Bacillati</taxon>
        <taxon>Actinomycetota</taxon>
        <taxon>Actinomycetes</taxon>
        <taxon>Micrococcales</taxon>
        <taxon>Promicromonosporaceae</taxon>
        <taxon>Antribacter</taxon>
    </lineage>
</organism>
<feature type="domain" description="Glycosyl transferase family 1" evidence="4">
    <location>
        <begin position="207"/>
        <end position="352"/>
    </location>
</feature>
<evidence type="ECO:0000259" key="4">
    <source>
        <dbReference type="Pfam" id="PF00534"/>
    </source>
</evidence>
<accession>A0AA41UB67</accession>
<gene>
    <name evidence="6" type="ORF">L1785_01720</name>
    <name evidence="7" type="ORF">L1785_21020</name>
</gene>
<keyword evidence="2" id="KW-0328">Glycosyltransferase</keyword>
<dbReference type="InterPro" id="IPR050194">
    <property type="entry name" value="Glycosyltransferase_grp1"/>
</dbReference>
<dbReference type="PANTHER" id="PTHR45947">
    <property type="entry name" value="SULFOQUINOVOSYL TRANSFERASE SQD2"/>
    <property type="match status" value="1"/>
</dbReference>
<dbReference type="CDD" id="cd03801">
    <property type="entry name" value="GT4_PimA-like"/>
    <property type="match status" value="1"/>
</dbReference>
<dbReference type="Pfam" id="PF00534">
    <property type="entry name" value="Glycos_transf_1"/>
    <property type="match status" value="1"/>
</dbReference>
<dbReference type="GO" id="GO:1901137">
    <property type="term" value="P:carbohydrate derivative biosynthetic process"/>
    <property type="evidence" value="ECO:0007669"/>
    <property type="project" value="UniProtKB-ARBA"/>
</dbReference>
<dbReference type="Proteomes" id="UP001165405">
    <property type="component" value="Unassembled WGS sequence"/>
</dbReference>
<evidence type="ECO:0000256" key="2">
    <source>
        <dbReference type="ARBA" id="ARBA00022676"/>
    </source>
</evidence>
<dbReference type="SUPFAM" id="SSF53756">
    <property type="entry name" value="UDP-Glycosyltransferase/glycogen phosphorylase"/>
    <property type="match status" value="1"/>
</dbReference>
<evidence type="ECO:0000259" key="5">
    <source>
        <dbReference type="Pfam" id="PF13579"/>
    </source>
</evidence>
<dbReference type="InterPro" id="IPR001296">
    <property type="entry name" value="Glyco_trans_1"/>
</dbReference>
<evidence type="ECO:0000256" key="1">
    <source>
        <dbReference type="ARBA" id="ARBA00021292"/>
    </source>
</evidence>
<comment type="caution">
    <text evidence="7">The sequence shown here is derived from an EMBL/GenBank/DDBJ whole genome shotgun (WGS) entry which is preliminary data.</text>
</comment>
<keyword evidence="8" id="KW-1185">Reference proteome</keyword>
<sequence>MRIAVVYDCFFPLTTGGGERQYGLFADAFARAGNDVDYLTRRQWDGAAPTPVSGVRVIAASGPFELYDSTGTRRTPGALKFAACLFTYLVRHRRDYDAVLVSALPALNVFAARLALLGTRTRFCADFLEVWRPDQWLDYSGPVMGRVARTLQHLAVRVSPWVSCHSDMNGRRLAAEGARRAPIVSPGLISQELIDAPAPADLDALRTPTVVFVGRHIPDKQVEEIPAAVAWARERVPGLDAVILGEGPQREAVTAEIERLGLGGVVSLPGFVDEEELTERVRTAAVLVNPSRREGYGLVVVEAGSVGTPVVLVDAPDNASVELVEDGVNGYVAPSVAPEDLGSAIVRAVEGGAALRSSARAWFDDAARHRTAEAAALAILVQIGARAPDVRRRMR</sequence>
<name>A0AA41UB67_9MICO</name>
<proteinExistence type="predicted"/>
<evidence type="ECO:0000313" key="6">
    <source>
        <dbReference type="EMBL" id="MCF4119690.1"/>
    </source>
</evidence>
<dbReference type="Pfam" id="PF13579">
    <property type="entry name" value="Glyco_trans_4_4"/>
    <property type="match status" value="1"/>
</dbReference>
<dbReference type="Gene3D" id="3.40.50.2000">
    <property type="entry name" value="Glycogen Phosphorylase B"/>
    <property type="match status" value="2"/>
</dbReference>
<evidence type="ECO:0000256" key="3">
    <source>
        <dbReference type="ARBA" id="ARBA00022679"/>
    </source>
</evidence>
<dbReference type="AlphaFoldDB" id="A0AA41UB67"/>